<sequence length="108" mass="11865">MLKRNFMEQRRMRSLVYISEARTPPQWNGLIFAHAPYQTHTTIKTSCPLQQFLSMLRQYLSILLATIVAATMVNAGCCRLPDGCGNSSPADCASAGGSYSEADCTPQC</sequence>
<evidence type="ECO:0000256" key="1">
    <source>
        <dbReference type="SAM" id="MobiDB-lite"/>
    </source>
</evidence>
<proteinExistence type="predicted"/>
<gene>
    <name evidence="2" type="ORF">CB0940_03898</name>
</gene>
<comment type="caution">
    <text evidence="2">The sequence shown here is derived from an EMBL/GenBank/DDBJ whole genome shotgun (WGS) entry which is preliminary data.</text>
</comment>
<reference evidence="2 3" key="1">
    <citation type="submission" date="2015-10" db="EMBL/GenBank/DDBJ databases">
        <title>The cercosporin biosynthetic gene cluster was horizontally transferred to several fungal lineages and shown to be expanded in Cercospora beticola based on microsynteny with recipient genomes.</title>
        <authorList>
            <person name="De Jonge R."/>
            <person name="Ebert M.K."/>
            <person name="Suttle J.C."/>
            <person name="Jurick Ii W.M."/>
            <person name="Secor G.A."/>
            <person name="Thomma B.P."/>
            <person name="Van De Peer Y."/>
            <person name="Bolton M.D."/>
        </authorList>
    </citation>
    <scope>NUCLEOTIDE SEQUENCE [LARGE SCALE GENOMIC DNA]</scope>
    <source>
        <strain evidence="2 3">09-40</strain>
    </source>
</reference>
<evidence type="ECO:0000313" key="3">
    <source>
        <dbReference type="Proteomes" id="UP000230605"/>
    </source>
</evidence>
<protein>
    <submittedName>
        <fullName evidence="2">Uncharacterized protein</fullName>
    </submittedName>
</protein>
<dbReference type="Proteomes" id="UP000230605">
    <property type="component" value="Chromosome 4"/>
</dbReference>
<feature type="region of interest" description="Disordered" evidence="1">
    <location>
        <begin position="87"/>
        <end position="108"/>
    </location>
</feature>
<accession>A0A2G5HKT6</accession>
<name>A0A2G5HKT6_CERBT</name>
<organism evidence="2 3">
    <name type="scientific">Cercospora beticola</name>
    <name type="common">Sugarbeet leaf spot fungus</name>
    <dbReference type="NCBI Taxonomy" id="122368"/>
    <lineage>
        <taxon>Eukaryota</taxon>
        <taxon>Fungi</taxon>
        <taxon>Dikarya</taxon>
        <taxon>Ascomycota</taxon>
        <taxon>Pezizomycotina</taxon>
        <taxon>Dothideomycetes</taxon>
        <taxon>Dothideomycetidae</taxon>
        <taxon>Mycosphaerellales</taxon>
        <taxon>Mycosphaerellaceae</taxon>
        <taxon>Cercospora</taxon>
    </lineage>
</organism>
<evidence type="ECO:0000313" key="2">
    <source>
        <dbReference type="EMBL" id="PIA92823.1"/>
    </source>
</evidence>
<dbReference type="AlphaFoldDB" id="A0A2G5HKT6"/>
<dbReference type="EMBL" id="LKMD01000105">
    <property type="protein sequence ID" value="PIA92823.1"/>
    <property type="molecule type" value="Genomic_DNA"/>
</dbReference>